<feature type="transmembrane region" description="Helical" evidence="1">
    <location>
        <begin position="39"/>
        <end position="60"/>
    </location>
</feature>
<evidence type="ECO:0000313" key="2">
    <source>
        <dbReference type="EMBL" id="OGY24128.1"/>
    </source>
</evidence>
<dbReference type="STRING" id="1802593.A2172_01120"/>
<dbReference type="EMBL" id="MHCP01000015">
    <property type="protein sequence ID" value="OGY24128.1"/>
    <property type="molecule type" value="Genomic_DNA"/>
</dbReference>
<dbReference type="Proteomes" id="UP000176631">
    <property type="component" value="Unassembled WGS sequence"/>
</dbReference>
<accession>A0A1G1W8W6</accession>
<proteinExistence type="predicted"/>
<keyword evidence="1" id="KW-0472">Membrane</keyword>
<name>A0A1G1W8W6_9BACT</name>
<sequence length="190" mass="21188">MPKAAYKQGVETNINLLPSEGPSGSVGKTIQWLKTAARYIVIIAEIFLLAVVVLSIKLYTDKINLKDSIRTLSAQVDEQKSFEREFRATTQQISEAKSLNNSRLPTNKMVSDFLALLPTDMSLDSFELDTGQIKFSGSFTEPAHLQTLVLSFSRSDKFVGLDINDLKSPTETNKKYTFSASVIVLEEKFK</sequence>
<organism evidence="2 3">
    <name type="scientific">Candidatus Woykebacteria bacterium RBG_13_40_15</name>
    <dbReference type="NCBI Taxonomy" id="1802593"/>
    <lineage>
        <taxon>Bacteria</taxon>
        <taxon>Candidatus Woykeibacteriota</taxon>
    </lineage>
</organism>
<protein>
    <submittedName>
        <fullName evidence="2">Uncharacterized protein</fullName>
    </submittedName>
</protein>
<dbReference type="AlphaFoldDB" id="A0A1G1W8W6"/>
<evidence type="ECO:0000256" key="1">
    <source>
        <dbReference type="SAM" id="Phobius"/>
    </source>
</evidence>
<comment type="caution">
    <text evidence="2">The sequence shown here is derived from an EMBL/GenBank/DDBJ whole genome shotgun (WGS) entry which is preliminary data.</text>
</comment>
<reference evidence="2 3" key="1">
    <citation type="journal article" date="2016" name="Nat. Commun.">
        <title>Thousands of microbial genomes shed light on interconnected biogeochemical processes in an aquifer system.</title>
        <authorList>
            <person name="Anantharaman K."/>
            <person name="Brown C.T."/>
            <person name="Hug L.A."/>
            <person name="Sharon I."/>
            <person name="Castelle C.J."/>
            <person name="Probst A.J."/>
            <person name="Thomas B.C."/>
            <person name="Singh A."/>
            <person name="Wilkins M.J."/>
            <person name="Karaoz U."/>
            <person name="Brodie E.L."/>
            <person name="Williams K.H."/>
            <person name="Hubbard S.S."/>
            <person name="Banfield J.F."/>
        </authorList>
    </citation>
    <scope>NUCLEOTIDE SEQUENCE [LARGE SCALE GENOMIC DNA]</scope>
</reference>
<evidence type="ECO:0000313" key="3">
    <source>
        <dbReference type="Proteomes" id="UP000176631"/>
    </source>
</evidence>
<keyword evidence="1" id="KW-0812">Transmembrane</keyword>
<keyword evidence="1" id="KW-1133">Transmembrane helix</keyword>
<gene>
    <name evidence="2" type="ORF">A2172_01120</name>
</gene>